<dbReference type="EMBL" id="FNAY01000008">
    <property type="protein sequence ID" value="SDF22086.1"/>
    <property type="molecule type" value="Genomic_DNA"/>
</dbReference>
<proteinExistence type="predicted"/>
<dbReference type="GeneID" id="31490831"/>
<dbReference type="InterPro" id="IPR046722">
    <property type="entry name" value="DUF6614"/>
</dbReference>
<evidence type="ECO:0000313" key="1">
    <source>
        <dbReference type="EMBL" id="SDF22086.1"/>
    </source>
</evidence>
<organism evidence="1 2">
    <name type="scientific">Rhodobacter capsulatus</name>
    <name type="common">Rhodopseudomonas capsulata</name>
    <dbReference type="NCBI Taxonomy" id="1061"/>
    <lineage>
        <taxon>Bacteria</taxon>
        <taxon>Pseudomonadati</taxon>
        <taxon>Pseudomonadota</taxon>
        <taxon>Alphaproteobacteria</taxon>
        <taxon>Rhodobacterales</taxon>
        <taxon>Rhodobacter group</taxon>
        <taxon>Rhodobacter</taxon>
    </lineage>
</organism>
<evidence type="ECO:0000313" key="2">
    <source>
        <dbReference type="Proteomes" id="UP000183812"/>
    </source>
</evidence>
<sequence length="116" mass="13288">MDLYHCMIELKSDAKALAFAASVEQWMSELKQEGLIGGWRLMRRKMGLASGPHTGFILEVEFESMAALEKAFRSVAQFTEGEMRHYELMHAMIASYSVGLYRPFPDAERRERIALI</sequence>
<name>A0A0Q1A563_RHOCA</name>
<dbReference type="OMA" id="DFGLYRP"/>
<accession>A0A0Q1A563</accession>
<dbReference type="OrthoDB" id="7359918at2"/>
<dbReference type="RefSeq" id="WP_013067686.1">
    <property type="nucleotide sequence ID" value="NZ_CP061202.1"/>
</dbReference>
<dbReference type="Proteomes" id="UP000183812">
    <property type="component" value="Unassembled WGS sequence"/>
</dbReference>
<protein>
    <submittedName>
        <fullName evidence="1">Uncharacterized protein</fullName>
    </submittedName>
</protein>
<dbReference type="Pfam" id="PF20319">
    <property type="entry name" value="DUF6614"/>
    <property type="match status" value="1"/>
</dbReference>
<reference evidence="1 2" key="1">
    <citation type="submission" date="2016-10" db="EMBL/GenBank/DDBJ databases">
        <authorList>
            <person name="de Groot N.N."/>
        </authorList>
    </citation>
    <scope>NUCLEOTIDE SEQUENCE [LARGE SCALE GENOMIC DNA]</scope>
    <source>
        <strain evidence="2">DSM 938 / 37b4</strain>
    </source>
</reference>
<dbReference type="AlphaFoldDB" id="A0A0Q1A563"/>
<gene>
    <name evidence="1" type="ORF">SAMN04244550_01876</name>
</gene>